<organism evidence="1 2">
    <name type="scientific">Lunatimonas lonarensis</name>
    <dbReference type="NCBI Taxonomy" id="1232681"/>
    <lineage>
        <taxon>Bacteria</taxon>
        <taxon>Pseudomonadati</taxon>
        <taxon>Bacteroidota</taxon>
        <taxon>Cytophagia</taxon>
        <taxon>Cytophagales</taxon>
        <taxon>Cyclobacteriaceae</taxon>
    </lineage>
</organism>
<evidence type="ECO:0000313" key="1">
    <source>
        <dbReference type="EMBL" id="EON75081.1"/>
    </source>
</evidence>
<dbReference type="STRING" id="1232681.ADIS_4252"/>
<reference evidence="1 2" key="1">
    <citation type="submission" date="2013-02" db="EMBL/GenBank/DDBJ databases">
        <title>A novel strain isolated from Lonar lake, Maharashtra, India.</title>
        <authorList>
            <person name="Singh A."/>
        </authorList>
    </citation>
    <scope>NUCLEOTIDE SEQUENCE [LARGE SCALE GENOMIC DNA]</scope>
    <source>
        <strain evidence="1 2">AK24</strain>
    </source>
</reference>
<proteinExistence type="predicted"/>
<protein>
    <submittedName>
        <fullName evidence="1">Uncharacterized protein</fullName>
    </submittedName>
</protein>
<accession>R7ZLW8</accession>
<dbReference type="AlphaFoldDB" id="R7ZLW8"/>
<name>R7ZLW8_9BACT</name>
<comment type="caution">
    <text evidence="1">The sequence shown here is derived from an EMBL/GenBank/DDBJ whole genome shotgun (WGS) entry which is preliminary data.</text>
</comment>
<keyword evidence="2" id="KW-1185">Reference proteome</keyword>
<dbReference type="Proteomes" id="UP000013909">
    <property type="component" value="Unassembled WGS sequence"/>
</dbReference>
<dbReference type="EMBL" id="AQHR01000110">
    <property type="protein sequence ID" value="EON75081.1"/>
    <property type="molecule type" value="Genomic_DNA"/>
</dbReference>
<sequence length="40" mass="4363">MVIYSKKEKTGQTVVNRLTGRKNNGPDMDATIAKGLVKEA</sequence>
<evidence type="ECO:0000313" key="2">
    <source>
        <dbReference type="Proteomes" id="UP000013909"/>
    </source>
</evidence>
<gene>
    <name evidence="1" type="ORF">ADIS_4252</name>
</gene>